<feature type="non-terminal residue" evidence="2">
    <location>
        <position position="1"/>
    </location>
</feature>
<evidence type="ECO:0000313" key="3">
    <source>
        <dbReference type="Proteomes" id="UP000297749"/>
    </source>
</evidence>
<evidence type="ECO:0000256" key="1">
    <source>
        <dbReference type="SAM" id="MobiDB-lite"/>
    </source>
</evidence>
<gene>
    <name evidence="2" type="ORF">C9F04_26810</name>
</gene>
<comment type="caution">
    <text evidence="2">The sequence shown here is derived from an EMBL/GenBank/DDBJ whole genome shotgun (WGS) entry which is preliminary data.</text>
</comment>
<sequence length="61" mass="7038">ELASRQNARAWGRECGKRWRGQDGGAESDTTKRQQLAAISVKFVHDNQVYRSMLSLIHFYL</sequence>
<proteinExistence type="predicted"/>
<dbReference type="AlphaFoldDB" id="A0A659PNL5"/>
<accession>A0A659PNL5</accession>
<feature type="region of interest" description="Disordered" evidence="1">
    <location>
        <begin position="1"/>
        <end position="31"/>
    </location>
</feature>
<dbReference type="Proteomes" id="UP000297749">
    <property type="component" value="Unassembled WGS sequence"/>
</dbReference>
<evidence type="ECO:0000313" key="2">
    <source>
        <dbReference type="EMBL" id="TGC75110.1"/>
    </source>
</evidence>
<name>A0A659PNL5_SALET</name>
<protein>
    <submittedName>
        <fullName evidence="2">Uncharacterized protein</fullName>
    </submittedName>
</protein>
<organism evidence="2 3">
    <name type="scientific">Salmonella enterica subsp. enterica serovar Wilhelmsburg</name>
    <dbReference type="NCBI Taxonomy" id="1960126"/>
    <lineage>
        <taxon>Bacteria</taxon>
        <taxon>Pseudomonadati</taxon>
        <taxon>Pseudomonadota</taxon>
        <taxon>Gammaproteobacteria</taxon>
        <taxon>Enterobacterales</taxon>
        <taxon>Enterobacteriaceae</taxon>
        <taxon>Salmonella</taxon>
    </lineage>
</organism>
<feature type="compositionally biased region" description="Basic and acidic residues" evidence="1">
    <location>
        <begin position="11"/>
        <end position="21"/>
    </location>
</feature>
<reference evidence="2 3" key="1">
    <citation type="submission" date="2018-03" db="EMBL/GenBank/DDBJ databases">
        <title>Non-Typhoidal Salmonella genome sequencing and assembly.</title>
        <authorList>
            <person name="Matchawe C."/>
        </authorList>
    </citation>
    <scope>NUCLEOTIDE SEQUENCE [LARGE SCALE GENOMIC DNA]</scope>
    <source>
        <strain evidence="2 3">32eva</strain>
    </source>
</reference>
<dbReference type="EMBL" id="PYKF01000825">
    <property type="protein sequence ID" value="TGC75110.1"/>
    <property type="molecule type" value="Genomic_DNA"/>
</dbReference>